<feature type="region of interest" description="Disordered" evidence="1">
    <location>
        <begin position="48"/>
        <end position="76"/>
    </location>
</feature>
<reference evidence="2 3" key="1">
    <citation type="submission" date="2017-07" db="EMBL/GenBank/DDBJ databases">
        <title>Draft Genome Sequences of Select Purple Nonsulfur Bacteria.</title>
        <authorList>
            <person name="Lasarre B."/>
            <person name="Mckinlay J.B."/>
        </authorList>
    </citation>
    <scope>NUCLEOTIDE SEQUENCE [LARGE SCALE GENOMIC DNA]</scope>
    <source>
        <strain evidence="2 3">DSM 11907</strain>
    </source>
</reference>
<evidence type="ECO:0000313" key="2">
    <source>
        <dbReference type="EMBL" id="RAI39678.1"/>
    </source>
</evidence>
<proteinExistence type="predicted"/>
<dbReference type="EMBL" id="NPEU01000067">
    <property type="protein sequence ID" value="RAI39678.1"/>
    <property type="molecule type" value="Genomic_DNA"/>
</dbReference>
<keyword evidence="3" id="KW-1185">Reference proteome</keyword>
<comment type="caution">
    <text evidence="2">The sequence shown here is derived from an EMBL/GenBank/DDBJ whole genome shotgun (WGS) entry which is preliminary data.</text>
</comment>
<sequence>MRQVPSTERPPIVGTGLPRSERFVRRSAATSSRVSAVGRGFGTRLMELGKDTASGSVARPAVTAPGPRRPTPPARS</sequence>
<feature type="compositionally biased region" description="Low complexity" evidence="1">
    <location>
        <begin position="57"/>
        <end position="66"/>
    </location>
</feature>
<accession>A0A327KWD0</accession>
<feature type="region of interest" description="Disordered" evidence="1">
    <location>
        <begin position="1"/>
        <end position="28"/>
    </location>
</feature>
<protein>
    <submittedName>
        <fullName evidence="2">Uncharacterized protein</fullName>
    </submittedName>
</protein>
<evidence type="ECO:0000313" key="3">
    <source>
        <dbReference type="Proteomes" id="UP000248863"/>
    </source>
</evidence>
<feature type="compositionally biased region" description="Pro residues" evidence="1">
    <location>
        <begin position="67"/>
        <end position="76"/>
    </location>
</feature>
<organism evidence="2 3">
    <name type="scientific">Rhodoplanes elegans</name>
    <dbReference type="NCBI Taxonomy" id="29408"/>
    <lineage>
        <taxon>Bacteria</taxon>
        <taxon>Pseudomonadati</taxon>
        <taxon>Pseudomonadota</taxon>
        <taxon>Alphaproteobacteria</taxon>
        <taxon>Hyphomicrobiales</taxon>
        <taxon>Nitrobacteraceae</taxon>
        <taxon>Rhodoplanes</taxon>
    </lineage>
</organism>
<name>A0A327KWD0_9BRAD</name>
<dbReference type="Proteomes" id="UP000248863">
    <property type="component" value="Unassembled WGS sequence"/>
</dbReference>
<dbReference type="AlphaFoldDB" id="A0A327KWD0"/>
<evidence type="ECO:0000256" key="1">
    <source>
        <dbReference type="SAM" id="MobiDB-lite"/>
    </source>
</evidence>
<gene>
    <name evidence="2" type="ORF">CH338_08670</name>
</gene>